<name>A0A2M4C7Q9_9DIPT</name>
<organism evidence="1">
    <name type="scientific">Anopheles marajoara</name>
    <dbReference type="NCBI Taxonomy" id="58244"/>
    <lineage>
        <taxon>Eukaryota</taxon>
        <taxon>Metazoa</taxon>
        <taxon>Ecdysozoa</taxon>
        <taxon>Arthropoda</taxon>
        <taxon>Hexapoda</taxon>
        <taxon>Insecta</taxon>
        <taxon>Pterygota</taxon>
        <taxon>Neoptera</taxon>
        <taxon>Endopterygota</taxon>
        <taxon>Diptera</taxon>
        <taxon>Nematocera</taxon>
        <taxon>Culicoidea</taxon>
        <taxon>Culicidae</taxon>
        <taxon>Anophelinae</taxon>
        <taxon>Anopheles</taxon>
    </lineage>
</organism>
<protein>
    <submittedName>
        <fullName evidence="1">Putative secreted protein</fullName>
    </submittedName>
</protein>
<reference evidence="1" key="1">
    <citation type="submission" date="2018-01" db="EMBL/GenBank/DDBJ databases">
        <title>An insight into the sialome of Amazonian anophelines.</title>
        <authorList>
            <person name="Ribeiro J.M."/>
            <person name="Scarpassa V."/>
            <person name="Calvo E."/>
        </authorList>
    </citation>
    <scope>NUCLEOTIDE SEQUENCE</scope>
    <source>
        <tissue evidence="1">Salivary glands</tissue>
    </source>
</reference>
<dbReference type="EMBL" id="GGFJ01012226">
    <property type="protein sequence ID" value="MBW61367.1"/>
    <property type="molecule type" value="Transcribed_RNA"/>
</dbReference>
<evidence type="ECO:0000313" key="1">
    <source>
        <dbReference type="EMBL" id="MBW61367.1"/>
    </source>
</evidence>
<dbReference type="AlphaFoldDB" id="A0A2M4C7Q9"/>
<accession>A0A2M4C7Q9</accession>
<sequence>MPVAWLCLLCTVRCVDYISIGRVRKVVHGKSRQSTVDSERVVEIRVDLFTAFLLVACRLLLSAVPPPPKSSKSVKAVPVTSFLGRCDRFATTHRRDRISHSPRVTNSKGHWH</sequence>
<proteinExistence type="predicted"/>